<dbReference type="EMBL" id="SCWD01000001">
    <property type="protein sequence ID" value="TDM04075.1"/>
    <property type="molecule type" value="Genomic_DNA"/>
</dbReference>
<dbReference type="OrthoDB" id="3176072at2"/>
<proteinExistence type="predicted"/>
<name>A0A9Q8CKJ7_9STAP</name>
<protein>
    <submittedName>
        <fullName evidence="1">Phage holin</fullName>
    </submittedName>
</protein>
<dbReference type="Pfam" id="PF04531">
    <property type="entry name" value="Phage_holin_1"/>
    <property type="match status" value="1"/>
</dbReference>
<keyword evidence="2" id="KW-1185">Reference proteome</keyword>
<dbReference type="InterPro" id="IPR006485">
    <property type="entry name" value="Phage-like_holin"/>
</dbReference>
<evidence type="ECO:0000313" key="2">
    <source>
        <dbReference type="Proteomes" id="UP000295280"/>
    </source>
</evidence>
<reference evidence="1 2" key="1">
    <citation type="submission" date="2019-01" db="EMBL/GenBank/DDBJ databases">
        <title>Draft genome sequences of the type strains of six Macrococcus species.</title>
        <authorList>
            <person name="Mazhar S."/>
            <person name="Altermann E."/>
            <person name="Hill C."/>
            <person name="Mcauliffe O."/>
        </authorList>
    </citation>
    <scope>NUCLEOTIDE SEQUENCE [LARGE SCALE GENOMIC DNA]</scope>
    <source>
        <strain evidence="1 2">ATCC 51828</strain>
    </source>
</reference>
<gene>
    <name evidence="1" type="ORF">ERX40_02585</name>
</gene>
<dbReference type="NCBIfam" id="TIGR01598">
    <property type="entry name" value="holin_phiLC3"/>
    <property type="match status" value="1"/>
</dbReference>
<dbReference type="RefSeq" id="WP_133416935.1">
    <property type="nucleotide sequence ID" value="NZ_SCWD01000001.1"/>
</dbReference>
<accession>A0A9Q8CKJ7</accession>
<sequence length="119" mass="13172">MNINWKVRLQSKTFLVSLFSLILIFANQIASLFGYDISTYSEQANSIFNTVLSVLVLMGIVNDPTVKGLNDSELSMNKTEPTDPNMDLTIKGEQEVNDDTELVADNTDTSGEFDSSVNQ</sequence>
<organism evidence="1 2">
    <name type="scientific">Macrococcus carouselicus</name>
    <dbReference type="NCBI Taxonomy" id="69969"/>
    <lineage>
        <taxon>Bacteria</taxon>
        <taxon>Bacillati</taxon>
        <taxon>Bacillota</taxon>
        <taxon>Bacilli</taxon>
        <taxon>Bacillales</taxon>
        <taxon>Staphylococcaceae</taxon>
        <taxon>Macrococcus</taxon>
    </lineage>
</organism>
<dbReference type="AlphaFoldDB" id="A0A9Q8CKJ7"/>
<comment type="caution">
    <text evidence="1">The sequence shown here is derived from an EMBL/GenBank/DDBJ whole genome shotgun (WGS) entry which is preliminary data.</text>
</comment>
<dbReference type="Proteomes" id="UP000295280">
    <property type="component" value="Unassembled WGS sequence"/>
</dbReference>
<evidence type="ECO:0000313" key="1">
    <source>
        <dbReference type="EMBL" id="TDM04075.1"/>
    </source>
</evidence>